<name>A0A1Q3E2G5_LENED</name>
<reference evidence="1 2" key="2">
    <citation type="submission" date="2017-02" db="EMBL/GenBank/DDBJ databases">
        <title>A genome survey and senescence transcriptome analysis in Lentinula edodes.</title>
        <authorList>
            <person name="Sakamoto Y."/>
            <person name="Nakade K."/>
            <person name="Sato S."/>
            <person name="Yoshida Y."/>
            <person name="Miyazaki K."/>
            <person name="Natsume S."/>
            <person name="Konno N."/>
        </authorList>
    </citation>
    <scope>NUCLEOTIDE SEQUENCE [LARGE SCALE GENOMIC DNA]</scope>
    <source>
        <strain evidence="1 2">NBRC 111202</strain>
    </source>
</reference>
<evidence type="ECO:0000313" key="2">
    <source>
        <dbReference type="Proteomes" id="UP000188533"/>
    </source>
</evidence>
<organism evidence="1 2">
    <name type="scientific">Lentinula edodes</name>
    <name type="common">Shiitake mushroom</name>
    <name type="synonym">Lentinus edodes</name>
    <dbReference type="NCBI Taxonomy" id="5353"/>
    <lineage>
        <taxon>Eukaryota</taxon>
        <taxon>Fungi</taxon>
        <taxon>Dikarya</taxon>
        <taxon>Basidiomycota</taxon>
        <taxon>Agaricomycotina</taxon>
        <taxon>Agaricomycetes</taxon>
        <taxon>Agaricomycetidae</taxon>
        <taxon>Agaricales</taxon>
        <taxon>Marasmiineae</taxon>
        <taxon>Omphalotaceae</taxon>
        <taxon>Lentinula</taxon>
    </lineage>
</organism>
<evidence type="ECO:0000313" key="1">
    <source>
        <dbReference type="EMBL" id="GAW01423.1"/>
    </source>
</evidence>
<comment type="caution">
    <text evidence="1">The sequence shown here is derived from an EMBL/GenBank/DDBJ whole genome shotgun (WGS) entry which is preliminary data.</text>
</comment>
<dbReference type="Proteomes" id="UP000188533">
    <property type="component" value="Unassembled WGS sequence"/>
</dbReference>
<gene>
    <name evidence="1" type="ORF">LENED_003017</name>
</gene>
<accession>A0A1Q3E2G5</accession>
<proteinExistence type="predicted"/>
<sequence>MSRKDPFFLKRIVGAEITCIHGKYFQSVAERSHGADVQNDIKKSFIHYPSSPIRGTVYDSIQLITRSMYSKGVRRRPKAE</sequence>
<protein>
    <submittedName>
        <fullName evidence="1">Uncharacterized protein</fullName>
    </submittedName>
</protein>
<dbReference type="AlphaFoldDB" id="A0A1Q3E2G5"/>
<dbReference type="EMBL" id="BDGU01000061">
    <property type="protein sequence ID" value="GAW01423.1"/>
    <property type="molecule type" value="Genomic_DNA"/>
</dbReference>
<reference evidence="1 2" key="1">
    <citation type="submission" date="2016-08" db="EMBL/GenBank/DDBJ databases">
        <authorList>
            <consortium name="Lentinula edodes genome sequencing consortium"/>
            <person name="Sakamoto Y."/>
            <person name="Nakade K."/>
            <person name="Sato S."/>
            <person name="Yoshida Y."/>
            <person name="Miyazaki K."/>
            <person name="Natsume S."/>
            <person name="Konno N."/>
        </authorList>
    </citation>
    <scope>NUCLEOTIDE SEQUENCE [LARGE SCALE GENOMIC DNA]</scope>
    <source>
        <strain evidence="1 2">NBRC 111202</strain>
    </source>
</reference>
<keyword evidence="2" id="KW-1185">Reference proteome</keyword>